<sequence>MQNLDLFVGGVDSGDTSYLKDYYAIGTGEPPEDSQQDYTLISASESNGVTMVHCKRRLNTQDVKDLLIQPGDPVYIAWAYHTSSDDLQYHSNHRGYSSQMHVLVPVVTTAYKHEIYLRHDRARARTGSISFLERTAKMKSFNFFALVFRIFVLFFATADALNHLTLGNGIFNVTWNYLSASQEIEFEVRAKTTGYVSLGLTKTNSGMQNLDLFVGGVDSGGTSYLKDNYAIGKGEPPQDSQQDYTLISASESNGVTMVHCKRRLNTQDVKDLLIQPGDKVYFAWATHTSSDTLAYHTARGYSPQVHELVPLPQTTTPPPTTAPTTAPITAPTTAPTTAPITAPATAPTTAPTTAPVTAPTTAPTTAPITAPATAPTTAPTTAPANATNTAPNTSPTIAPSNVYNKQLSFNNGDYLVFWKFDSNTNELFFKLVVKATGWVGLGFSQQNSGMANLDIVVANVSAGQGFIGDYYARGTFTPSRDSSQDWHLISAKEDGVNTTVEFKRKLDTEDANDQQFKTGESYFLAWAYHSSSDDFTQHTQRGYSQNVDLVVAADAGSTTTARPSPETTSTQKPIPTTAATVTQCSLLLMMISFLASFLLK</sequence>
<evidence type="ECO:0000256" key="1">
    <source>
        <dbReference type="SAM" id="MobiDB-lite"/>
    </source>
</evidence>
<keyword evidence="2" id="KW-1133">Transmembrane helix</keyword>
<dbReference type="GO" id="GO:0005615">
    <property type="term" value="C:extracellular space"/>
    <property type="evidence" value="ECO:0007669"/>
    <property type="project" value="TreeGrafter"/>
</dbReference>
<protein>
    <submittedName>
        <fullName evidence="5">Uncharacterized protein LOC116299842</fullName>
    </submittedName>
</protein>
<dbReference type="PROSITE" id="PS50836">
    <property type="entry name" value="DOMON"/>
    <property type="match status" value="3"/>
</dbReference>
<dbReference type="SMART" id="SM00664">
    <property type="entry name" value="DoH"/>
    <property type="match status" value="3"/>
</dbReference>
<dbReference type="OrthoDB" id="10003276at2759"/>
<feature type="transmembrane region" description="Helical" evidence="2">
    <location>
        <begin position="578"/>
        <end position="599"/>
    </location>
</feature>
<dbReference type="PANTHER" id="PTHR10157">
    <property type="entry name" value="DOPAMINE BETA HYDROXYLASE RELATED"/>
    <property type="match status" value="1"/>
</dbReference>
<dbReference type="AlphaFoldDB" id="A0A6P8I8N3"/>
<name>A0A6P8I8N3_ACTTE</name>
<keyword evidence="2" id="KW-0812">Transmembrane</keyword>
<dbReference type="Pfam" id="PF03351">
    <property type="entry name" value="DOMON"/>
    <property type="match status" value="3"/>
</dbReference>
<evidence type="ECO:0000259" key="3">
    <source>
        <dbReference type="PROSITE" id="PS50836"/>
    </source>
</evidence>
<dbReference type="GO" id="GO:0042420">
    <property type="term" value="P:dopamine catabolic process"/>
    <property type="evidence" value="ECO:0007669"/>
    <property type="project" value="TreeGrafter"/>
</dbReference>
<dbReference type="SUPFAM" id="SSF49344">
    <property type="entry name" value="CBD9-like"/>
    <property type="match status" value="2"/>
</dbReference>
<feature type="domain" description="DOMON" evidence="3">
    <location>
        <begin position="1"/>
        <end position="81"/>
    </location>
</feature>
<proteinExistence type="predicted"/>
<dbReference type="GeneID" id="116299842"/>
<organism evidence="4 5">
    <name type="scientific">Actinia tenebrosa</name>
    <name type="common">Australian red waratah sea anemone</name>
    <dbReference type="NCBI Taxonomy" id="6105"/>
    <lineage>
        <taxon>Eukaryota</taxon>
        <taxon>Metazoa</taxon>
        <taxon>Cnidaria</taxon>
        <taxon>Anthozoa</taxon>
        <taxon>Hexacorallia</taxon>
        <taxon>Actiniaria</taxon>
        <taxon>Actiniidae</taxon>
        <taxon>Actinia</taxon>
    </lineage>
</organism>
<dbReference type="GO" id="GO:0042421">
    <property type="term" value="P:norepinephrine biosynthetic process"/>
    <property type="evidence" value="ECO:0007669"/>
    <property type="project" value="TreeGrafter"/>
</dbReference>
<gene>
    <name evidence="5" type="primary">LOC116299842</name>
</gene>
<feature type="region of interest" description="Disordered" evidence="1">
    <location>
        <begin position="311"/>
        <end position="397"/>
    </location>
</feature>
<evidence type="ECO:0000313" key="4">
    <source>
        <dbReference type="Proteomes" id="UP000515163"/>
    </source>
</evidence>
<dbReference type="GO" id="GO:0006589">
    <property type="term" value="P:octopamine biosynthetic process"/>
    <property type="evidence" value="ECO:0007669"/>
    <property type="project" value="TreeGrafter"/>
</dbReference>
<feature type="compositionally biased region" description="Low complexity" evidence="1">
    <location>
        <begin position="322"/>
        <end position="397"/>
    </location>
</feature>
<keyword evidence="4" id="KW-1185">Reference proteome</keyword>
<dbReference type="KEGG" id="aten:116299842"/>
<dbReference type="GO" id="GO:0004500">
    <property type="term" value="F:dopamine beta-monooxygenase activity"/>
    <property type="evidence" value="ECO:0007669"/>
    <property type="project" value="InterPro"/>
</dbReference>
<dbReference type="PANTHER" id="PTHR10157:SF23">
    <property type="entry name" value="MOXD1 HOMOLOG 1"/>
    <property type="match status" value="1"/>
</dbReference>
<accession>A0A6P8I8N3</accession>
<dbReference type="GO" id="GO:0030667">
    <property type="term" value="C:secretory granule membrane"/>
    <property type="evidence" value="ECO:0007669"/>
    <property type="project" value="TreeGrafter"/>
</dbReference>
<feature type="domain" description="DOMON" evidence="3">
    <location>
        <begin position="169"/>
        <end position="287"/>
    </location>
</feature>
<dbReference type="InterPro" id="IPR005018">
    <property type="entry name" value="DOMON_domain"/>
</dbReference>
<dbReference type="Proteomes" id="UP000515163">
    <property type="component" value="Unplaced"/>
</dbReference>
<evidence type="ECO:0000256" key="2">
    <source>
        <dbReference type="SAM" id="Phobius"/>
    </source>
</evidence>
<feature type="domain" description="DOMON" evidence="3">
    <location>
        <begin position="412"/>
        <end position="529"/>
    </location>
</feature>
<reference evidence="5" key="1">
    <citation type="submission" date="2025-08" db="UniProtKB">
        <authorList>
            <consortium name="RefSeq"/>
        </authorList>
    </citation>
    <scope>IDENTIFICATION</scope>
    <source>
        <tissue evidence="5">Tentacle</tissue>
    </source>
</reference>
<dbReference type="InParanoid" id="A0A6P8I8N3"/>
<evidence type="ECO:0000313" key="5">
    <source>
        <dbReference type="RefSeq" id="XP_031564418.1"/>
    </source>
</evidence>
<dbReference type="InterPro" id="IPR045266">
    <property type="entry name" value="DOH_DOMON"/>
</dbReference>
<keyword evidence="2" id="KW-0472">Membrane</keyword>
<dbReference type="CDD" id="cd09631">
    <property type="entry name" value="DOMON_DOH"/>
    <property type="match status" value="3"/>
</dbReference>
<dbReference type="RefSeq" id="XP_031564418.1">
    <property type="nucleotide sequence ID" value="XM_031708558.1"/>
</dbReference>
<dbReference type="InterPro" id="IPR000945">
    <property type="entry name" value="DBH-like"/>
</dbReference>